<keyword evidence="4 10" id="KW-0689">Ribosomal protein</keyword>
<evidence type="ECO:0000259" key="8">
    <source>
        <dbReference type="Pfam" id="PF01281"/>
    </source>
</evidence>
<dbReference type="Gene3D" id="3.10.430.100">
    <property type="entry name" value="Ribosomal protein L9, C-terminal domain"/>
    <property type="match status" value="1"/>
</dbReference>
<dbReference type="InterPro" id="IPR009027">
    <property type="entry name" value="Ribosomal_bL9/RNase_H1_N"/>
</dbReference>
<keyword evidence="5" id="KW-0687">Ribonucleoprotein</keyword>
<keyword evidence="10" id="KW-0934">Plastid</keyword>
<dbReference type="InterPro" id="IPR020070">
    <property type="entry name" value="Ribosomal_bL9_N"/>
</dbReference>
<evidence type="ECO:0000256" key="6">
    <source>
        <dbReference type="ARBA" id="ARBA00035427"/>
    </source>
</evidence>
<reference evidence="10" key="1">
    <citation type="journal article" date="2019" name="Mol. Phylogenet. Evol.">
        <title>Morphological evolution and classification of the red algal order Ceramiales inferred using plastid phylogenomics.</title>
        <authorList>
            <person name="Diaz-Tapia P."/>
            <person name="Pasella M.M."/>
            <person name="Verbruggen H."/>
            <person name="Maggs C.A."/>
        </authorList>
    </citation>
    <scope>NUCLEOTIDE SEQUENCE</scope>
    <source>
        <strain evidence="10">PD2206</strain>
    </source>
</reference>
<dbReference type="InterPro" id="IPR000244">
    <property type="entry name" value="Ribosomal_bL9"/>
</dbReference>
<dbReference type="PANTHER" id="PTHR21368">
    <property type="entry name" value="50S RIBOSOMAL PROTEIN L9"/>
    <property type="match status" value="1"/>
</dbReference>
<dbReference type="InterPro" id="IPR036935">
    <property type="entry name" value="Ribosomal_bL9_N_sf"/>
</dbReference>
<dbReference type="InterPro" id="IPR020594">
    <property type="entry name" value="Ribosomal_bL9_bac/chp"/>
</dbReference>
<dbReference type="SUPFAM" id="SSF55653">
    <property type="entry name" value="Ribosomal protein L9 C-domain"/>
    <property type="match status" value="1"/>
</dbReference>
<feature type="coiled-coil region" evidence="7">
    <location>
        <begin position="62"/>
        <end position="92"/>
    </location>
</feature>
<dbReference type="GO" id="GO:1990904">
    <property type="term" value="C:ribonucleoprotein complex"/>
    <property type="evidence" value="ECO:0007669"/>
    <property type="project" value="UniProtKB-KW"/>
</dbReference>
<evidence type="ECO:0000259" key="9">
    <source>
        <dbReference type="Pfam" id="PF03948"/>
    </source>
</evidence>
<dbReference type="GO" id="GO:0006412">
    <property type="term" value="P:translation"/>
    <property type="evidence" value="ECO:0007669"/>
    <property type="project" value="InterPro"/>
</dbReference>
<evidence type="ECO:0000256" key="1">
    <source>
        <dbReference type="ARBA" id="ARBA00010605"/>
    </source>
</evidence>
<dbReference type="HAMAP" id="MF_00503">
    <property type="entry name" value="Ribosomal_bL9"/>
    <property type="match status" value="1"/>
</dbReference>
<keyword evidence="3" id="KW-0694">RNA-binding</keyword>
<sequence>MKKNITVIIKNNNSKLGKKGQKLKVAPGYAFNYLIPNDFVEIATKGKIKHFNMFLNIEKQKKQNLQIEALQLKNYIEEIKKINIKKKIGENKQIFGSVNEKEIINIIFHKTGYKLEKKQIEIPEIKTIGLFTISISLFEKETSNLILQIIPENI</sequence>
<organism evidence="10">
    <name type="scientific">Antithamnion hubbsii</name>
    <dbReference type="NCBI Taxonomy" id="1005974"/>
    <lineage>
        <taxon>Eukaryota</taxon>
        <taxon>Rhodophyta</taxon>
        <taxon>Florideophyceae</taxon>
        <taxon>Rhodymeniophycidae</taxon>
        <taxon>Ceramiales</taxon>
        <taxon>Ceramiaceae</taxon>
        <taxon>Antithamnion</taxon>
    </lineage>
</organism>
<keyword evidence="2" id="KW-0699">rRNA-binding</keyword>
<dbReference type="Pfam" id="PF01281">
    <property type="entry name" value="Ribosomal_L9_N"/>
    <property type="match status" value="1"/>
</dbReference>
<dbReference type="InterPro" id="IPR036791">
    <property type="entry name" value="Ribosomal_bL9_C_sf"/>
</dbReference>
<dbReference type="InterPro" id="IPR020069">
    <property type="entry name" value="Ribosomal_bL9_C"/>
</dbReference>
<comment type="similarity">
    <text evidence="1">Belongs to the bacterial ribosomal protein bL9 family.</text>
</comment>
<dbReference type="GO" id="GO:0019843">
    <property type="term" value="F:rRNA binding"/>
    <property type="evidence" value="ECO:0007669"/>
    <property type="project" value="UniProtKB-KW"/>
</dbReference>
<evidence type="ECO:0000256" key="7">
    <source>
        <dbReference type="SAM" id="Coils"/>
    </source>
</evidence>
<accession>A0A4D6WLX1</accession>
<evidence type="ECO:0000256" key="4">
    <source>
        <dbReference type="ARBA" id="ARBA00022980"/>
    </source>
</evidence>
<keyword evidence="7" id="KW-0175">Coiled coil</keyword>
<dbReference type="AlphaFoldDB" id="A0A4D6WLX1"/>
<dbReference type="EMBL" id="MK814610">
    <property type="protein sequence ID" value="QCI04446.1"/>
    <property type="molecule type" value="Genomic_DNA"/>
</dbReference>
<evidence type="ECO:0000256" key="2">
    <source>
        <dbReference type="ARBA" id="ARBA00022730"/>
    </source>
</evidence>
<evidence type="ECO:0000313" key="10">
    <source>
        <dbReference type="EMBL" id="QCI04446.1"/>
    </source>
</evidence>
<dbReference type="NCBIfam" id="TIGR00158">
    <property type="entry name" value="L9"/>
    <property type="match status" value="1"/>
</dbReference>
<dbReference type="Pfam" id="PF03948">
    <property type="entry name" value="Ribosomal_L9_C"/>
    <property type="match status" value="1"/>
</dbReference>
<dbReference type="SUPFAM" id="SSF55658">
    <property type="entry name" value="L9 N-domain-like"/>
    <property type="match status" value="1"/>
</dbReference>
<name>A0A4D6WLX1_9FLOR</name>
<protein>
    <recommendedName>
        <fullName evidence="6">50S ribosomal protein L9, chloroplastic</fullName>
    </recommendedName>
</protein>
<evidence type="ECO:0000256" key="3">
    <source>
        <dbReference type="ARBA" id="ARBA00022884"/>
    </source>
</evidence>
<feature type="domain" description="Large ribosomal subunit protein bL9 C-terminal" evidence="9">
    <location>
        <begin position="68"/>
        <end position="149"/>
    </location>
</feature>
<geneLocation type="plastid" evidence="10"/>
<gene>
    <name evidence="10" type="primary">rpl9</name>
</gene>
<evidence type="ECO:0000256" key="5">
    <source>
        <dbReference type="ARBA" id="ARBA00023274"/>
    </source>
</evidence>
<feature type="domain" description="Ribosomal protein L9" evidence="8">
    <location>
        <begin position="6"/>
        <end position="51"/>
    </location>
</feature>
<dbReference type="Gene3D" id="3.40.5.10">
    <property type="entry name" value="Ribosomal protein L9, N-terminal domain"/>
    <property type="match status" value="1"/>
</dbReference>
<dbReference type="GO" id="GO:0003735">
    <property type="term" value="F:structural constituent of ribosome"/>
    <property type="evidence" value="ECO:0007669"/>
    <property type="project" value="InterPro"/>
</dbReference>
<dbReference type="GO" id="GO:0005840">
    <property type="term" value="C:ribosome"/>
    <property type="evidence" value="ECO:0007669"/>
    <property type="project" value="UniProtKB-KW"/>
</dbReference>
<proteinExistence type="inferred from homology"/>
<reference evidence="10" key="2">
    <citation type="submission" date="2019-04" db="EMBL/GenBank/DDBJ databases">
        <authorList>
            <person name="Pasella M."/>
        </authorList>
    </citation>
    <scope>NUCLEOTIDE SEQUENCE</scope>
    <source>
        <strain evidence="10">PD2206</strain>
    </source>
</reference>